<dbReference type="GO" id="GO:0051119">
    <property type="term" value="F:sugar transmembrane transporter activity"/>
    <property type="evidence" value="ECO:0007669"/>
    <property type="project" value="InterPro"/>
</dbReference>
<reference evidence="11" key="1">
    <citation type="journal article" date="2013" name="Nat. Biotechnol.">
        <title>Draft genome sequence of chickpea (Cicer arietinum) provides a resource for trait improvement.</title>
        <authorList>
            <person name="Varshney R.K."/>
            <person name="Song C."/>
            <person name="Saxena R.K."/>
            <person name="Azam S."/>
            <person name="Yu S."/>
            <person name="Sharpe A.G."/>
            <person name="Cannon S."/>
            <person name="Baek J."/>
            <person name="Rosen B.D."/>
            <person name="Tar'an B."/>
            <person name="Millan T."/>
            <person name="Zhang X."/>
            <person name="Ramsay L.D."/>
            <person name="Iwata A."/>
            <person name="Wang Y."/>
            <person name="Nelson W."/>
            <person name="Farmer A.D."/>
            <person name="Gaur P.M."/>
            <person name="Soderlund C."/>
            <person name="Penmetsa R.V."/>
            <person name="Xu C."/>
            <person name="Bharti A.K."/>
            <person name="He W."/>
            <person name="Winter P."/>
            <person name="Zhao S."/>
            <person name="Hane J.K."/>
            <person name="Carrasquilla-Garcia N."/>
            <person name="Condie J.A."/>
            <person name="Upadhyaya H.D."/>
            <person name="Luo M.C."/>
            <person name="Thudi M."/>
            <person name="Gowda C.L."/>
            <person name="Singh N.P."/>
            <person name="Lichtenzveig J."/>
            <person name="Gali K.K."/>
            <person name="Rubio J."/>
            <person name="Nadarajan N."/>
            <person name="Dolezel J."/>
            <person name="Bansal K.C."/>
            <person name="Xu X."/>
            <person name="Edwards D."/>
            <person name="Zhang G."/>
            <person name="Kahl G."/>
            <person name="Gil J."/>
            <person name="Singh K.B."/>
            <person name="Datta S.K."/>
            <person name="Jackson S.A."/>
            <person name="Wang J."/>
            <person name="Cook D.R."/>
        </authorList>
    </citation>
    <scope>NUCLEOTIDE SEQUENCE [LARGE SCALE GENOMIC DNA]</scope>
    <source>
        <strain evidence="11">cv. CDC Frontier</strain>
    </source>
</reference>
<keyword evidence="7" id="KW-0677">Repeat</keyword>
<dbReference type="AlphaFoldDB" id="A0A1S3EIS3"/>
<dbReference type="PANTHER" id="PTHR10791">
    <property type="entry name" value="RAG1-ACTIVATING PROTEIN 1"/>
    <property type="match status" value="1"/>
</dbReference>
<feature type="transmembrane region" description="Helical" evidence="10">
    <location>
        <begin position="100"/>
        <end position="120"/>
    </location>
</feature>
<keyword evidence="11" id="KW-1185">Reference proteome</keyword>
<accession>A0A1S3EIS3</accession>
<evidence type="ECO:0000256" key="7">
    <source>
        <dbReference type="ARBA" id="ARBA00022737"/>
    </source>
</evidence>
<keyword evidence="9 10" id="KW-0472">Membrane</keyword>
<feature type="transmembrane region" description="Helical" evidence="10">
    <location>
        <begin position="42"/>
        <end position="60"/>
    </location>
</feature>
<evidence type="ECO:0000313" key="11">
    <source>
        <dbReference type="Proteomes" id="UP000087171"/>
    </source>
</evidence>
<dbReference type="RefSeq" id="XP_012574846.1">
    <property type="nucleotide sequence ID" value="XM_012719392.2"/>
</dbReference>
<feature type="transmembrane region" description="Helical" evidence="10">
    <location>
        <begin position="126"/>
        <end position="147"/>
    </location>
</feature>
<dbReference type="PANTHER" id="PTHR10791:SF222">
    <property type="entry name" value="BIDIRECTIONAL SUGAR TRANSPORTER SWEET15"/>
    <property type="match status" value="1"/>
</dbReference>
<evidence type="ECO:0000256" key="6">
    <source>
        <dbReference type="ARBA" id="ARBA00022692"/>
    </source>
</evidence>
<evidence type="ECO:0000313" key="12">
    <source>
        <dbReference type="RefSeq" id="XP_012574846.1"/>
    </source>
</evidence>
<dbReference type="GeneID" id="101498095"/>
<feature type="transmembrane region" description="Helical" evidence="10">
    <location>
        <begin position="66"/>
        <end position="88"/>
    </location>
</feature>
<evidence type="ECO:0000256" key="5">
    <source>
        <dbReference type="ARBA" id="ARBA00022597"/>
    </source>
</evidence>
<dbReference type="InterPro" id="IPR004316">
    <property type="entry name" value="SWEET_rpt"/>
</dbReference>
<dbReference type="KEGG" id="cam:101498095"/>
<organism evidence="11 12">
    <name type="scientific">Cicer arietinum</name>
    <name type="common">Chickpea</name>
    <name type="synonym">Garbanzo</name>
    <dbReference type="NCBI Taxonomy" id="3827"/>
    <lineage>
        <taxon>Eukaryota</taxon>
        <taxon>Viridiplantae</taxon>
        <taxon>Streptophyta</taxon>
        <taxon>Embryophyta</taxon>
        <taxon>Tracheophyta</taxon>
        <taxon>Spermatophyta</taxon>
        <taxon>Magnoliopsida</taxon>
        <taxon>eudicotyledons</taxon>
        <taxon>Gunneridae</taxon>
        <taxon>Pentapetalae</taxon>
        <taxon>rosids</taxon>
        <taxon>fabids</taxon>
        <taxon>Fabales</taxon>
        <taxon>Fabaceae</taxon>
        <taxon>Papilionoideae</taxon>
        <taxon>50 kb inversion clade</taxon>
        <taxon>NPAAA clade</taxon>
        <taxon>Hologalegina</taxon>
        <taxon>IRL clade</taxon>
        <taxon>Cicereae</taxon>
        <taxon>Cicer</taxon>
    </lineage>
</organism>
<dbReference type="GO" id="GO:0005886">
    <property type="term" value="C:plasma membrane"/>
    <property type="evidence" value="ECO:0007669"/>
    <property type="project" value="UniProtKB-SubCell"/>
</dbReference>
<dbReference type="Pfam" id="PF03083">
    <property type="entry name" value="MtN3_slv"/>
    <property type="match status" value="2"/>
</dbReference>
<evidence type="ECO:0000256" key="8">
    <source>
        <dbReference type="ARBA" id="ARBA00022989"/>
    </source>
</evidence>
<keyword evidence="3 10" id="KW-0813">Transport</keyword>
<evidence type="ECO:0000256" key="1">
    <source>
        <dbReference type="ARBA" id="ARBA00004651"/>
    </source>
</evidence>
<dbReference type="Gene3D" id="1.20.1280.290">
    <property type="match status" value="2"/>
</dbReference>
<feature type="transmembrane region" description="Helical" evidence="10">
    <location>
        <begin position="187"/>
        <end position="208"/>
    </location>
</feature>
<dbReference type="InterPro" id="IPR047664">
    <property type="entry name" value="SWEET"/>
</dbReference>
<comment type="similarity">
    <text evidence="2 10">Belongs to the SWEET sugar transporter family.</text>
</comment>
<feature type="transmembrane region" description="Helical" evidence="10">
    <location>
        <begin position="6"/>
        <end position="30"/>
    </location>
</feature>
<comment type="subcellular location">
    <subcellularLocation>
        <location evidence="1 10">Cell membrane</location>
        <topology evidence="1 10">Multi-pass membrane protein</topology>
    </subcellularLocation>
</comment>
<evidence type="ECO:0000256" key="2">
    <source>
        <dbReference type="ARBA" id="ARBA00007809"/>
    </source>
</evidence>
<protein>
    <recommendedName>
        <fullName evidence="10">Bidirectional sugar transporter SWEET</fullName>
    </recommendedName>
</protein>
<dbReference type="FunFam" id="1.20.1280.290:FF:000001">
    <property type="entry name" value="Bidirectional sugar transporter SWEET"/>
    <property type="match status" value="1"/>
</dbReference>
<dbReference type="STRING" id="3827.A0A1S3EIS3"/>
<comment type="function">
    <text evidence="10">Mediates both low-affinity uptake and efflux of sugar across the membrane.</text>
</comment>
<proteinExistence type="inferred from homology"/>
<feature type="transmembrane region" description="Helical" evidence="10">
    <location>
        <begin position="159"/>
        <end position="181"/>
    </location>
</feature>
<dbReference type="GO" id="GO:0008515">
    <property type="term" value="F:sucrose transmembrane transporter activity"/>
    <property type="evidence" value="ECO:0007669"/>
    <property type="project" value="UniProtKB-ARBA"/>
</dbReference>
<evidence type="ECO:0000256" key="4">
    <source>
        <dbReference type="ARBA" id="ARBA00022475"/>
    </source>
</evidence>
<evidence type="ECO:0000256" key="9">
    <source>
        <dbReference type="ARBA" id="ARBA00023136"/>
    </source>
</evidence>
<keyword evidence="5 10" id="KW-0762">Sugar transport</keyword>
<name>A0A1S3EIS3_CICAR</name>
<reference evidence="12" key="2">
    <citation type="submission" date="2025-08" db="UniProtKB">
        <authorList>
            <consortium name="RefSeq"/>
        </authorList>
    </citation>
    <scope>IDENTIFICATION</scope>
    <source>
        <tissue evidence="12">Etiolated seedlings</tissue>
    </source>
</reference>
<keyword evidence="4" id="KW-1003">Cell membrane</keyword>
<keyword evidence="6 10" id="KW-0812">Transmembrane</keyword>
<evidence type="ECO:0000256" key="3">
    <source>
        <dbReference type="ARBA" id="ARBA00022448"/>
    </source>
</evidence>
<sequence>MMTYAFIFGILGNIISFLVYLAPLPTFIQIYKNKCTEGFDSLPYVVALFSSMLWLYYGFIQANASLLISINSFGCVVEAIYCIIYIIYAPREVRKLTIKLIAAMDVGSFILIWSIVEWAIPQHLRVQVLGWICMSISVSVFASPLSIAVKVIRTRSVQYMPFSLSFSLTLSAVMWFFYGYFKKDKCVFIPNIVGFILGVIQMVLYAYYKTYGVGKEEPPCEVINIVVMNPSGTCEVFPIPLDENDDIIDTVNQ</sequence>
<dbReference type="Proteomes" id="UP000087171">
    <property type="component" value="Chromosome Ca1"/>
</dbReference>
<evidence type="ECO:0000256" key="10">
    <source>
        <dbReference type="RuleBase" id="RU910715"/>
    </source>
</evidence>
<keyword evidence="8 10" id="KW-1133">Transmembrane helix</keyword>
<dbReference type="FunFam" id="1.20.1280.290:FF:000003">
    <property type="entry name" value="Bidirectional sugar transporter SWEET"/>
    <property type="match status" value="1"/>
</dbReference>
<gene>
    <name evidence="12" type="primary">LOC101498095</name>
</gene>
<dbReference type="OrthoDB" id="409725at2759"/>